<evidence type="ECO:0000313" key="3">
    <source>
        <dbReference type="Proteomes" id="UP001589776"/>
    </source>
</evidence>
<dbReference type="EMBL" id="JBHLWN010000120">
    <property type="protein sequence ID" value="MFC0216378.1"/>
    <property type="molecule type" value="Genomic_DNA"/>
</dbReference>
<protein>
    <submittedName>
        <fullName evidence="2">Stage II sporulation protein D</fullName>
    </submittedName>
</protein>
<dbReference type="InterPro" id="IPR014225">
    <property type="entry name" value="Spore_II_D_firmicutes"/>
</dbReference>
<evidence type="ECO:0000259" key="1">
    <source>
        <dbReference type="Pfam" id="PF08486"/>
    </source>
</evidence>
<dbReference type="RefSeq" id="WP_377474501.1">
    <property type="nucleotide sequence ID" value="NZ_JBHLWN010000120.1"/>
</dbReference>
<dbReference type="PANTHER" id="PTHR30032:SF4">
    <property type="entry name" value="AMIDASE ENHANCER"/>
    <property type="match status" value="1"/>
</dbReference>
<evidence type="ECO:0000313" key="2">
    <source>
        <dbReference type="EMBL" id="MFC0216378.1"/>
    </source>
</evidence>
<dbReference type="Proteomes" id="UP001589776">
    <property type="component" value="Unassembled WGS sequence"/>
</dbReference>
<reference evidence="2 3" key="1">
    <citation type="submission" date="2024-09" db="EMBL/GenBank/DDBJ databases">
        <authorList>
            <person name="Sun Q."/>
            <person name="Mori K."/>
        </authorList>
    </citation>
    <scope>NUCLEOTIDE SEQUENCE [LARGE SCALE GENOMIC DNA]</scope>
    <source>
        <strain evidence="2 3">CCM 7759</strain>
    </source>
</reference>
<dbReference type="PANTHER" id="PTHR30032">
    <property type="entry name" value="N-ACETYLMURAMOYL-L-ALANINE AMIDASE-RELATED"/>
    <property type="match status" value="1"/>
</dbReference>
<feature type="domain" description="Sporulation stage II protein D amidase enhancer LytB N-terminal" evidence="1">
    <location>
        <begin position="64"/>
        <end position="172"/>
    </location>
</feature>
<keyword evidence="3" id="KW-1185">Reference proteome</keyword>
<dbReference type="Pfam" id="PF08486">
    <property type="entry name" value="SpoIID"/>
    <property type="match status" value="1"/>
</dbReference>
<sequence length="346" mass="37987">MNMTHKQLLGWASAWLAVLSFLAVLIPGFLVRRGDASQLTIAPSANVSNPDGGGKHLLIPVYLSKTQTIETVPLEDYVRGVVAAEMPADFELEAMKAQAIAARTYIVRRILERDFSNVPVNDAWVTDTITHQAYLSEEELRKRADAASPEAAAGWDKLNRAVRETNDLILTYGGKPIQATFFSTSNGFTENAADYWGDDIPYLRSVASPWDAKLSPRYKETVTIPYKVLIAKLGVKSVATTSGKPTSLKVLSWTDSKRVKSISAGGRTFSGKEFRERLGLNSSQFAWTWRGDQLEMTTTGYGHGVGMSQWGANGMAREGKSAEEIVKYFYQGVAIEPAASYLTTKS</sequence>
<comment type="caution">
    <text evidence="2">The sequence shown here is derived from an EMBL/GenBank/DDBJ whole genome shotgun (WGS) entry which is preliminary data.</text>
</comment>
<name>A0ABV6DV22_9BACL</name>
<dbReference type="NCBIfam" id="TIGR02669">
    <property type="entry name" value="SpoIID_LytB"/>
    <property type="match status" value="1"/>
</dbReference>
<accession>A0ABV6DV22</accession>
<dbReference type="NCBIfam" id="TIGR02870">
    <property type="entry name" value="spore_II_D"/>
    <property type="match status" value="1"/>
</dbReference>
<organism evidence="2 3">
    <name type="scientific">Paenibacillus chartarius</name>
    <dbReference type="NCBI Taxonomy" id="747481"/>
    <lineage>
        <taxon>Bacteria</taxon>
        <taxon>Bacillati</taxon>
        <taxon>Bacillota</taxon>
        <taxon>Bacilli</taxon>
        <taxon>Bacillales</taxon>
        <taxon>Paenibacillaceae</taxon>
        <taxon>Paenibacillus</taxon>
    </lineage>
</organism>
<gene>
    <name evidence="2" type="primary">spoIID</name>
    <name evidence="2" type="ORF">ACFFK0_28685</name>
</gene>
<dbReference type="InterPro" id="IPR013486">
    <property type="entry name" value="SpoIID/LytB"/>
</dbReference>
<dbReference type="InterPro" id="IPR051922">
    <property type="entry name" value="Bact_Sporulation_Assoc"/>
</dbReference>
<proteinExistence type="predicted"/>
<dbReference type="InterPro" id="IPR013693">
    <property type="entry name" value="SpoIID/LytB_N"/>
</dbReference>